<sequence length="379" mass="41128">MMMDFCSLYDPLFCEEDEFEVEETAEQLASNEAEDQQWEEGDEEWAEAVASLLANEAETYFELSAAAGDIYLRAARNSAVEWVVKTSGQHGFSVQTVLLAVNYLDRCFLAGGGGGLSLQEDKPWMGRLAAVACLSLAAKVEETRAPLLLDLQLPPPAKENIGCVFENRTIRRMELLVLSTLRWRMNPVTPLSLARRLLRKIPATPGSWQDLMARCEASFLAVLPDWRWILYPPSVWAAAALHAARSPADIAGSSPEMHLTLAILNISKDKVDAACGLIQELSVASNGFGCKRKHIYYSQCGSLSSHFSCGSPNGPVGTCFTCESSSNSANSSAKMPPSSSSSSSFPGQPPFKKPNVKLQIRDNGEAGSDQLAIDQGVLA</sequence>
<feature type="compositionally biased region" description="Low complexity" evidence="3">
    <location>
        <begin position="330"/>
        <end position="344"/>
    </location>
</feature>
<dbReference type="AlphaFoldDB" id="A0AAP0ATQ3"/>
<evidence type="ECO:0000259" key="4">
    <source>
        <dbReference type="Pfam" id="PF00134"/>
    </source>
</evidence>
<organism evidence="5 6">
    <name type="scientific">Platanthera zijinensis</name>
    <dbReference type="NCBI Taxonomy" id="2320716"/>
    <lineage>
        <taxon>Eukaryota</taxon>
        <taxon>Viridiplantae</taxon>
        <taxon>Streptophyta</taxon>
        <taxon>Embryophyta</taxon>
        <taxon>Tracheophyta</taxon>
        <taxon>Spermatophyta</taxon>
        <taxon>Magnoliopsida</taxon>
        <taxon>Liliopsida</taxon>
        <taxon>Asparagales</taxon>
        <taxon>Orchidaceae</taxon>
        <taxon>Orchidoideae</taxon>
        <taxon>Orchideae</taxon>
        <taxon>Orchidinae</taxon>
        <taxon>Platanthera</taxon>
    </lineage>
</organism>
<dbReference type="GO" id="GO:0051301">
    <property type="term" value="P:cell division"/>
    <property type="evidence" value="ECO:0007669"/>
    <property type="project" value="UniProtKB-KW"/>
</dbReference>
<dbReference type="SUPFAM" id="SSF47954">
    <property type="entry name" value="Cyclin-like"/>
    <property type="match status" value="1"/>
</dbReference>
<dbReference type="InterPro" id="IPR036915">
    <property type="entry name" value="Cyclin-like_sf"/>
</dbReference>
<accession>A0AAP0ATQ3</accession>
<protein>
    <submittedName>
        <fullName evidence="5">Cyclin-D3-2</fullName>
    </submittedName>
</protein>
<evidence type="ECO:0000256" key="2">
    <source>
        <dbReference type="ARBA" id="ARBA00023306"/>
    </source>
</evidence>
<name>A0AAP0ATQ3_9ASPA</name>
<keyword evidence="2" id="KW-0131">Cell cycle</keyword>
<dbReference type="Proteomes" id="UP001418222">
    <property type="component" value="Unassembled WGS sequence"/>
</dbReference>
<evidence type="ECO:0000313" key="5">
    <source>
        <dbReference type="EMBL" id="KAK8914363.1"/>
    </source>
</evidence>
<evidence type="ECO:0000256" key="3">
    <source>
        <dbReference type="SAM" id="MobiDB-lite"/>
    </source>
</evidence>
<dbReference type="EMBL" id="JBBWWQ010000021">
    <property type="protein sequence ID" value="KAK8914363.1"/>
    <property type="molecule type" value="Genomic_DNA"/>
</dbReference>
<evidence type="ECO:0000256" key="1">
    <source>
        <dbReference type="ARBA" id="ARBA00022618"/>
    </source>
</evidence>
<keyword evidence="6" id="KW-1185">Reference proteome</keyword>
<comment type="caution">
    <text evidence="5">The sequence shown here is derived from an EMBL/GenBank/DDBJ whole genome shotgun (WGS) entry which is preliminary data.</text>
</comment>
<dbReference type="InterPro" id="IPR039361">
    <property type="entry name" value="Cyclin"/>
</dbReference>
<dbReference type="InterPro" id="IPR006671">
    <property type="entry name" value="Cyclin_N"/>
</dbReference>
<gene>
    <name evidence="5" type="primary">CYCD3-2</name>
    <name evidence="5" type="ORF">KSP39_PZI024019</name>
</gene>
<proteinExistence type="predicted"/>
<evidence type="ECO:0000313" key="6">
    <source>
        <dbReference type="Proteomes" id="UP001418222"/>
    </source>
</evidence>
<reference evidence="5 6" key="1">
    <citation type="journal article" date="2022" name="Nat. Plants">
        <title>Genomes of leafy and leafless Platanthera orchids illuminate the evolution of mycoheterotrophy.</title>
        <authorList>
            <person name="Li M.H."/>
            <person name="Liu K.W."/>
            <person name="Li Z."/>
            <person name="Lu H.C."/>
            <person name="Ye Q.L."/>
            <person name="Zhang D."/>
            <person name="Wang J.Y."/>
            <person name="Li Y.F."/>
            <person name="Zhong Z.M."/>
            <person name="Liu X."/>
            <person name="Yu X."/>
            <person name="Liu D.K."/>
            <person name="Tu X.D."/>
            <person name="Liu B."/>
            <person name="Hao Y."/>
            <person name="Liao X.Y."/>
            <person name="Jiang Y.T."/>
            <person name="Sun W.H."/>
            <person name="Chen J."/>
            <person name="Chen Y.Q."/>
            <person name="Ai Y."/>
            <person name="Zhai J.W."/>
            <person name="Wu S.S."/>
            <person name="Zhou Z."/>
            <person name="Hsiao Y.Y."/>
            <person name="Wu W.L."/>
            <person name="Chen Y.Y."/>
            <person name="Lin Y.F."/>
            <person name="Hsu J.L."/>
            <person name="Li C.Y."/>
            <person name="Wang Z.W."/>
            <person name="Zhao X."/>
            <person name="Zhong W.Y."/>
            <person name="Ma X.K."/>
            <person name="Ma L."/>
            <person name="Huang J."/>
            <person name="Chen G.Z."/>
            <person name="Huang M.Z."/>
            <person name="Huang L."/>
            <person name="Peng D.H."/>
            <person name="Luo Y.B."/>
            <person name="Zou S.Q."/>
            <person name="Chen S.P."/>
            <person name="Lan S."/>
            <person name="Tsai W.C."/>
            <person name="Van de Peer Y."/>
            <person name="Liu Z.J."/>
        </authorList>
    </citation>
    <scope>NUCLEOTIDE SEQUENCE [LARGE SCALE GENOMIC DNA]</scope>
    <source>
        <strain evidence="5">Lor287</strain>
    </source>
</reference>
<keyword evidence="1" id="KW-0132">Cell division</keyword>
<dbReference type="Gene3D" id="1.10.472.10">
    <property type="entry name" value="Cyclin-like"/>
    <property type="match status" value="2"/>
</dbReference>
<feature type="region of interest" description="Disordered" evidence="3">
    <location>
        <begin position="330"/>
        <end position="379"/>
    </location>
</feature>
<dbReference type="PANTHER" id="PTHR10177">
    <property type="entry name" value="CYCLINS"/>
    <property type="match status" value="1"/>
</dbReference>
<feature type="domain" description="Cyclin N-terminal" evidence="4">
    <location>
        <begin position="74"/>
        <end position="186"/>
    </location>
</feature>
<dbReference type="Pfam" id="PF00134">
    <property type="entry name" value="Cyclin_N"/>
    <property type="match status" value="1"/>
</dbReference>